<name>A0ABZ0HWM5_9HYPH</name>
<evidence type="ECO:0000313" key="3">
    <source>
        <dbReference type="EMBL" id="WOJ90784.1"/>
    </source>
</evidence>
<dbReference type="Proteomes" id="UP001626536">
    <property type="component" value="Chromosome"/>
</dbReference>
<dbReference type="InterPro" id="IPR003808">
    <property type="entry name" value="Fe-S_metab-assoc_dom"/>
</dbReference>
<evidence type="ECO:0000259" key="2">
    <source>
        <dbReference type="Pfam" id="PF02657"/>
    </source>
</evidence>
<dbReference type="SUPFAM" id="SSF82649">
    <property type="entry name" value="SufE/NifU"/>
    <property type="match status" value="1"/>
</dbReference>
<reference evidence="3 4" key="1">
    <citation type="submission" date="2023-10" db="EMBL/GenBank/DDBJ databases">
        <title>Novel methanotroph of the genus Methylocapsa from a subarctic wetland.</title>
        <authorList>
            <person name="Belova S.E."/>
            <person name="Oshkin I.Y."/>
            <person name="Miroshnikov K."/>
            <person name="Dedysh S.N."/>
        </authorList>
    </citation>
    <scope>NUCLEOTIDE SEQUENCE [LARGE SCALE GENOMIC DNA]</scope>
    <source>
        <strain evidence="3 4">RX1</strain>
    </source>
</reference>
<dbReference type="PANTHER" id="PTHR43597">
    <property type="entry name" value="SULFUR ACCEPTOR PROTEIN CSDE"/>
    <property type="match status" value="1"/>
</dbReference>
<gene>
    <name evidence="3" type="ORF">RZS28_05715</name>
</gene>
<accession>A0ABZ0HWM5</accession>
<sequence length="142" mass="15534">MNLDEIIENFNYLDEWEDRYRYLIELGRTLEPLDEAAHNNANKVLGCASQVWLETRVTTDSGGAPVLKLKGDSDAHIVRGLVALVLALYSDQPAQTILATDAQALFQSLGLSAHLTPQRSNGVRSMVERIKTDARAAVAAVA</sequence>
<protein>
    <submittedName>
        <fullName evidence="3">SufE family protein</fullName>
    </submittedName>
</protein>
<dbReference type="PANTHER" id="PTHR43597:SF5">
    <property type="entry name" value="SUFE-LIKE PROTEIN 2, CHLOROPLASTIC"/>
    <property type="match status" value="1"/>
</dbReference>
<keyword evidence="4" id="KW-1185">Reference proteome</keyword>
<dbReference type="RefSeq" id="WP_407340371.1">
    <property type="nucleotide sequence ID" value="NZ_CP136862.1"/>
</dbReference>
<evidence type="ECO:0000256" key="1">
    <source>
        <dbReference type="ARBA" id="ARBA00010282"/>
    </source>
</evidence>
<organism evidence="3 4">
    <name type="scientific">Methylocapsa polymorpha</name>
    <dbReference type="NCBI Taxonomy" id="3080828"/>
    <lineage>
        <taxon>Bacteria</taxon>
        <taxon>Pseudomonadati</taxon>
        <taxon>Pseudomonadota</taxon>
        <taxon>Alphaproteobacteria</taxon>
        <taxon>Hyphomicrobiales</taxon>
        <taxon>Beijerinckiaceae</taxon>
        <taxon>Methylocapsa</taxon>
    </lineage>
</organism>
<feature type="domain" description="Fe-S metabolism associated" evidence="2">
    <location>
        <begin position="7"/>
        <end position="132"/>
    </location>
</feature>
<comment type="similarity">
    <text evidence="1">Belongs to the SufE family.</text>
</comment>
<dbReference type="Pfam" id="PF02657">
    <property type="entry name" value="SufE"/>
    <property type="match status" value="1"/>
</dbReference>
<evidence type="ECO:0000313" key="4">
    <source>
        <dbReference type="Proteomes" id="UP001626536"/>
    </source>
</evidence>
<dbReference type="EMBL" id="CP136862">
    <property type="protein sequence ID" value="WOJ90784.1"/>
    <property type="molecule type" value="Genomic_DNA"/>
</dbReference>
<dbReference type="Gene3D" id="3.90.1010.10">
    <property type="match status" value="1"/>
</dbReference>
<proteinExistence type="inferred from homology"/>